<organism evidence="8 9">
    <name type="scientific">Plantactinospora soyae</name>
    <dbReference type="NCBI Taxonomy" id="1544732"/>
    <lineage>
        <taxon>Bacteria</taxon>
        <taxon>Bacillati</taxon>
        <taxon>Actinomycetota</taxon>
        <taxon>Actinomycetes</taxon>
        <taxon>Micromonosporales</taxon>
        <taxon>Micromonosporaceae</taxon>
        <taxon>Plantactinospora</taxon>
    </lineage>
</organism>
<accession>A0A927RC38</accession>
<dbReference type="EC" id="3.2.1.51" evidence="2"/>
<dbReference type="AlphaFoldDB" id="A0A927RC38"/>
<dbReference type="PANTHER" id="PTHR10030:SF37">
    <property type="entry name" value="ALPHA-L-FUCOSIDASE-RELATED"/>
    <property type="match status" value="1"/>
</dbReference>
<dbReference type="InterPro" id="IPR000933">
    <property type="entry name" value="Glyco_hydro_29"/>
</dbReference>
<keyword evidence="9" id="KW-1185">Reference proteome</keyword>
<evidence type="ECO:0000256" key="2">
    <source>
        <dbReference type="ARBA" id="ARBA00012662"/>
    </source>
</evidence>
<reference evidence="8" key="1">
    <citation type="submission" date="2020-10" db="EMBL/GenBank/DDBJ databases">
        <title>Sequencing the genomes of 1000 actinobacteria strains.</title>
        <authorList>
            <person name="Klenk H.-P."/>
        </authorList>
    </citation>
    <scope>NUCLEOTIDE SEQUENCE</scope>
    <source>
        <strain evidence="8">DSM 46832</strain>
    </source>
</reference>
<feature type="signal peptide" evidence="6">
    <location>
        <begin position="1"/>
        <end position="30"/>
    </location>
</feature>
<evidence type="ECO:0000259" key="7">
    <source>
        <dbReference type="Pfam" id="PF01120"/>
    </source>
</evidence>
<evidence type="ECO:0000256" key="4">
    <source>
        <dbReference type="ARBA" id="ARBA00022801"/>
    </source>
</evidence>
<dbReference type="GO" id="GO:0016139">
    <property type="term" value="P:glycoside catabolic process"/>
    <property type="evidence" value="ECO:0007669"/>
    <property type="project" value="TreeGrafter"/>
</dbReference>
<keyword evidence="4 8" id="KW-0378">Hydrolase</keyword>
<dbReference type="InterPro" id="IPR057739">
    <property type="entry name" value="Glyco_hydro_29_N"/>
</dbReference>
<evidence type="ECO:0000256" key="3">
    <source>
        <dbReference type="ARBA" id="ARBA00022729"/>
    </source>
</evidence>
<evidence type="ECO:0000313" key="8">
    <source>
        <dbReference type="EMBL" id="MBE1492286.1"/>
    </source>
</evidence>
<evidence type="ECO:0000256" key="6">
    <source>
        <dbReference type="SAM" id="SignalP"/>
    </source>
</evidence>
<protein>
    <recommendedName>
        <fullName evidence="2">alpha-L-fucosidase</fullName>
        <ecNumber evidence="2">3.2.1.51</ecNumber>
    </recommendedName>
</protein>
<keyword evidence="3 6" id="KW-0732">Signal</keyword>
<dbReference type="PANTHER" id="PTHR10030">
    <property type="entry name" value="ALPHA-L-FUCOSIDASE"/>
    <property type="match status" value="1"/>
</dbReference>
<evidence type="ECO:0000256" key="5">
    <source>
        <dbReference type="ARBA" id="ARBA00023295"/>
    </source>
</evidence>
<dbReference type="InterPro" id="IPR017853">
    <property type="entry name" value="GH"/>
</dbReference>
<comment type="similarity">
    <text evidence="1">Belongs to the glycosyl hydrolase 29 family.</text>
</comment>
<gene>
    <name evidence="8" type="ORF">H4W31_007924</name>
</gene>
<dbReference type="GO" id="GO:0004560">
    <property type="term" value="F:alpha-L-fucosidase activity"/>
    <property type="evidence" value="ECO:0007669"/>
    <property type="project" value="UniProtKB-EC"/>
</dbReference>
<dbReference type="SMART" id="SM00812">
    <property type="entry name" value="Alpha_L_fucos"/>
    <property type="match status" value="1"/>
</dbReference>
<dbReference type="Proteomes" id="UP000649753">
    <property type="component" value="Unassembled WGS sequence"/>
</dbReference>
<proteinExistence type="inferred from homology"/>
<keyword evidence="5 8" id="KW-0326">Glycosidase</keyword>
<dbReference type="GO" id="GO:0006004">
    <property type="term" value="P:fucose metabolic process"/>
    <property type="evidence" value="ECO:0007669"/>
    <property type="project" value="TreeGrafter"/>
</dbReference>
<evidence type="ECO:0000313" key="9">
    <source>
        <dbReference type="Proteomes" id="UP000649753"/>
    </source>
</evidence>
<sequence length="525" mass="58813">MRAFIRRHRKKLLVGLVVLTLLVATPPIAAAVYAWRDDRLARMTTEGPYRATRESLNAHPVPDWFSDAKFGIFIHWGLFSVPGFAPTGNYADVLRSDYDRAMLVHPYAEDYGNAMRDPSTPTAEHHRATYGNLPYEGFKAMFDKGLERWDPNAWAKTFRDSGARYVVLVAKYHDGYALWPTGVRHPHRPGWHSERDIVGELATAVRAQGLRFGVYYSGGVDWTFQRDIVRTLGDYTYARYGDGYADYADAQLRELVIRYKPDLLWNDISWPTGQKRLFSLLADYYNTVPDGVVNDRWQTDSFWRWTMGTTLGRAGFDRLMKWAIADDPEFIDNVTPPAVPHSDFTTPEYTQYDTVRAKKWETTRGIGNSYGFNRMERDQDYASFPDTLLPDFVDAVAKNGNLLLNVGPSGGEGTLPPEQLRRLAGFGRWLDANGAAIYASRPWSRPESEGAHFTLGRDGAVNVILGGPVTGDRVRLAGVQLTGTARLLGDDSPVALTVEGPDTVLTFARPPAPDALKPAIRITPG</sequence>
<comment type="caution">
    <text evidence="8">The sequence shown here is derived from an EMBL/GenBank/DDBJ whole genome shotgun (WGS) entry which is preliminary data.</text>
</comment>
<dbReference type="Pfam" id="PF01120">
    <property type="entry name" value="Alpha_L_fucos"/>
    <property type="match status" value="1"/>
</dbReference>
<dbReference type="GO" id="GO:0005764">
    <property type="term" value="C:lysosome"/>
    <property type="evidence" value="ECO:0007669"/>
    <property type="project" value="TreeGrafter"/>
</dbReference>
<dbReference type="RefSeq" id="WP_225945917.1">
    <property type="nucleotide sequence ID" value="NZ_JADBEB010000001.1"/>
</dbReference>
<dbReference type="EMBL" id="JADBEB010000001">
    <property type="protein sequence ID" value="MBE1492286.1"/>
    <property type="molecule type" value="Genomic_DNA"/>
</dbReference>
<name>A0A927RC38_9ACTN</name>
<feature type="chain" id="PRO_5036882422" description="alpha-L-fucosidase" evidence="6">
    <location>
        <begin position="31"/>
        <end position="525"/>
    </location>
</feature>
<dbReference type="SUPFAM" id="SSF51445">
    <property type="entry name" value="(Trans)glycosidases"/>
    <property type="match status" value="1"/>
</dbReference>
<feature type="domain" description="Glycoside hydrolase family 29 N-terminal" evidence="7">
    <location>
        <begin position="43"/>
        <end position="434"/>
    </location>
</feature>
<evidence type="ECO:0000256" key="1">
    <source>
        <dbReference type="ARBA" id="ARBA00007951"/>
    </source>
</evidence>
<dbReference type="Gene3D" id="3.20.20.80">
    <property type="entry name" value="Glycosidases"/>
    <property type="match status" value="1"/>
</dbReference>